<keyword evidence="2" id="KW-1185">Reference proteome</keyword>
<proteinExistence type="predicted"/>
<evidence type="ECO:0000313" key="2">
    <source>
        <dbReference type="Proteomes" id="UP000188605"/>
    </source>
</evidence>
<evidence type="ECO:0000313" key="1">
    <source>
        <dbReference type="EMBL" id="ONI38296.1"/>
    </source>
</evidence>
<organism evidence="1 2">
    <name type="scientific">Candidatus Epulonipiscium fishelsonii</name>
    <dbReference type="NCBI Taxonomy" id="77094"/>
    <lineage>
        <taxon>Bacteria</taxon>
        <taxon>Bacillati</taxon>
        <taxon>Bacillota</taxon>
        <taxon>Clostridia</taxon>
        <taxon>Lachnospirales</taxon>
        <taxon>Lachnospiraceae</taxon>
        <taxon>Candidatus Epulonipiscium</taxon>
    </lineage>
</organism>
<dbReference type="Proteomes" id="UP000188605">
    <property type="component" value="Unassembled WGS sequence"/>
</dbReference>
<protein>
    <submittedName>
        <fullName evidence="1">Uncharacterized protein</fullName>
    </submittedName>
</protein>
<dbReference type="EMBL" id="LJDB01000090">
    <property type="protein sequence ID" value="ONI38296.1"/>
    <property type="molecule type" value="Genomic_DNA"/>
</dbReference>
<accession>A0ACC8X8L9</accession>
<reference evidence="1" key="1">
    <citation type="submission" date="2016-08" db="EMBL/GenBank/DDBJ databases">
        <authorList>
            <person name="Ngugi D.K."/>
            <person name="Miyake S."/>
            <person name="Stingl U."/>
        </authorList>
    </citation>
    <scope>NUCLEOTIDE SEQUENCE</scope>
    <source>
        <strain evidence="1">SCG-B11WGA-EpuloA1</strain>
    </source>
</reference>
<name>A0ACC8X8L9_9FIRM</name>
<gene>
    <name evidence="1" type="ORF">AN396_11015</name>
</gene>
<sequence length="442" mass="49501">MKKFLKIISVLSLIGLVTGCSGDTSEQSQTADKTVLKVQWIGDFKQGDSTDPITGAKRKGLYVIEEEFERLYPEVDLQFVLIGWDDYVKKTQTMIMSNDADVYQVPGISGLVDQELLVPLDSYIQRDNYDLSIYLDGQVEGWKVAGPNDTEVQIYSLPFLGDTRVISYDKEIFDQWGVEYLSENPTVEEILEKASKMTGINPVTGIHNYGFTFRGAYVADALMNINEALGGVWGSGIKMREIVTAFNSDTMVEASNILLDLLQYAPETALSDQGSELYGMPNNNIAINFHDVPLTIFAAQELGLSDKYGVSKSFINEQEGMGGMFTGSPLAIAVNSENKDLGWEYIKFAASDFMQQYLWENQRHQALPVTKAGLNFEGISGNQNITTMIESMEQLWTPRYIYRASQPRYILTDAAQNIMLGEPIQETLDKAQKETEEWVAQQ</sequence>
<comment type="caution">
    <text evidence="1">The sequence shown here is derived from an EMBL/GenBank/DDBJ whole genome shotgun (WGS) entry which is preliminary data.</text>
</comment>